<accession>A0A921EP86</accession>
<protein>
    <submittedName>
        <fullName evidence="4">PQQ-dependent sugar dehydrogenase</fullName>
    </submittedName>
</protein>
<feature type="compositionally biased region" description="Polar residues" evidence="1">
    <location>
        <begin position="59"/>
        <end position="70"/>
    </location>
</feature>
<dbReference type="AlphaFoldDB" id="A0A921EP86"/>
<evidence type="ECO:0000313" key="5">
    <source>
        <dbReference type="Proteomes" id="UP000712713"/>
    </source>
</evidence>
<dbReference type="InterPro" id="IPR011042">
    <property type="entry name" value="6-blade_b-propeller_TolB-like"/>
</dbReference>
<dbReference type="PANTHER" id="PTHR19328">
    <property type="entry name" value="HEDGEHOG-INTERACTING PROTEIN"/>
    <property type="match status" value="1"/>
</dbReference>
<feature type="signal peptide" evidence="2">
    <location>
        <begin position="1"/>
        <end position="19"/>
    </location>
</feature>
<dbReference type="PROSITE" id="PS51257">
    <property type="entry name" value="PROKAR_LIPOPROTEIN"/>
    <property type="match status" value="1"/>
</dbReference>
<name>A0A921EP86_9ACTN</name>
<evidence type="ECO:0000256" key="1">
    <source>
        <dbReference type="SAM" id="MobiDB-lite"/>
    </source>
</evidence>
<dbReference type="Proteomes" id="UP000712713">
    <property type="component" value="Unassembled WGS sequence"/>
</dbReference>
<organism evidence="4 5">
    <name type="scientific">Tessaracoccus flavescens</name>
    <dbReference type="NCBI Taxonomy" id="399497"/>
    <lineage>
        <taxon>Bacteria</taxon>
        <taxon>Bacillati</taxon>
        <taxon>Actinomycetota</taxon>
        <taxon>Actinomycetes</taxon>
        <taxon>Propionibacteriales</taxon>
        <taxon>Propionibacteriaceae</taxon>
        <taxon>Tessaracoccus</taxon>
    </lineage>
</organism>
<feature type="compositionally biased region" description="Low complexity" evidence="1">
    <location>
        <begin position="21"/>
        <end position="58"/>
    </location>
</feature>
<reference evidence="4" key="1">
    <citation type="journal article" date="2021" name="PeerJ">
        <title>Extensive microbial diversity within the chicken gut microbiome revealed by metagenomics and culture.</title>
        <authorList>
            <person name="Gilroy R."/>
            <person name="Ravi A."/>
            <person name="Getino M."/>
            <person name="Pursley I."/>
            <person name="Horton D.L."/>
            <person name="Alikhan N.F."/>
            <person name="Baker D."/>
            <person name="Gharbi K."/>
            <person name="Hall N."/>
            <person name="Watson M."/>
            <person name="Adriaenssens E.M."/>
            <person name="Foster-Nyarko E."/>
            <person name="Jarju S."/>
            <person name="Secka A."/>
            <person name="Antonio M."/>
            <person name="Oren A."/>
            <person name="Chaudhuri R.R."/>
            <person name="La Ragione R."/>
            <person name="Hildebrand F."/>
            <person name="Pallen M.J."/>
        </authorList>
    </citation>
    <scope>NUCLEOTIDE SEQUENCE</scope>
    <source>
        <strain evidence="4">ChiGjej3B3-7470</strain>
    </source>
</reference>
<feature type="region of interest" description="Disordered" evidence="1">
    <location>
        <begin position="21"/>
        <end position="72"/>
    </location>
</feature>
<dbReference type="InterPro" id="IPR011041">
    <property type="entry name" value="Quinoprot_gluc/sorb_DH_b-prop"/>
</dbReference>
<evidence type="ECO:0000259" key="3">
    <source>
        <dbReference type="Pfam" id="PF07995"/>
    </source>
</evidence>
<feature type="chain" id="PRO_5038428452" evidence="2">
    <location>
        <begin position="20"/>
        <end position="416"/>
    </location>
</feature>
<dbReference type="Gene3D" id="2.120.10.30">
    <property type="entry name" value="TolB, C-terminal domain"/>
    <property type="match status" value="1"/>
</dbReference>
<evidence type="ECO:0000256" key="2">
    <source>
        <dbReference type="SAM" id="SignalP"/>
    </source>
</evidence>
<proteinExistence type="predicted"/>
<dbReference type="PANTHER" id="PTHR19328:SF75">
    <property type="entry name" value="ALDOSE SUGAR DEHYDROGENASE YLII"/>
    <property type="match status" value="1"/>
</dbReference>
<feature type="domain" description="Glucose/Sorbosone dehydrogenase" evidence="3">
    <location>
        <begin position="87"/>
        <end position="409"/>
    </location>
</feature>
<sequence>MRKLVPAALASLTSLTLLAACSGPESEPTTPTSAPSTSAATPSPSPSTAESSADPTPSETQASPSETATDTPAAADHEIDITAHEEFDEPWAMSFLPGTEALVITERPGTMKLRDAGGVREVTGVPEVAAGGQGGLGDIIPGPTFEQDGTVYLSWVEAGDGGKGAVVGTATLDVEAAALSNVTPIWQQTPKVSGNGHFSHRLAIQGEYLFVSSGDRQKMEPAQEMDNTLGKILRLTLDGQPAADNPFQEDSPAAQQFYSIGHRNVLGLEFDADGRLWGIEMGPEGGDELNLIKPGANYGWPAASNGSHYGGGEIPDHTEGDGFEAPKVWWGPKTAPGSLMIYQGDLFPAWKGDAFVGALAGQALFRVDLDGETAAEAKKWDMGARIRAVAESPDGAIWVLEDGTGGRLLELRPAVG</sequence>
<dbReference type="SUPFAM" id="SSF50952">
    <property type="entry name" value="Soluble quinoprotein glucose dehydrogenase"/>
    <property type="match status" value="1"/>
</dbReference>
<dbReference type="EMBL" id="DYZF01000126">
    <property type="protein sequence ID" value="HJE51341.1"/>
    <property type="molecule type" value="Genomic_DNA"/>
</dbReference>
<reference evidence="4" key="2">
    <citation type="submission" date="2021-09" db="EMBL/GenBank/DDBJ databases">
        <authorList>
            <person name="Gilroy R."/>
        </authorList>
    </citation>
    <scope>NUCLEOTIDE SEQUENCE</scope>
    <source>
        <strain evidence="4">ChiGjej3B3-7470</strain>
    </source>
</reference>
<dbReference type="Pfam" id="PF07995">
    <property type="entry name" value="GSDH"/>
    <property type="match status" value="1"/>
</dbReference>
<evidence type="ECO:0000313" key="4">
    <source>
        <dbReference type="EMBL" id="HJE51341.1"/>
    </source>
</evidence>
<dbReference type="InterPro" id="IPR012938">
    <property type="entry name" value="Glc/Sorbosone_DH"/>
</dbReference>
<keyword evidence="2" id="KW-0732">Signal</keyword>
<comment type="caution">
    <text evidence="4">The sequence shown here is derived from an EMBL/GenBank/DDBJ whole genome shotgun (WGS) entry which is preliminary data.</text>
</comment>
<gene>
    <name evidence="4" type="ORF">K8V15_05090</name>
</gene>